<dbReference type="SUPFAM" id="SSF53822">
    <property type="entry name" value="Periplasmic binding protein-like I"/>
    <property type="match status" value="1"/>
</dbReference>
<dbReference type="Pfam" id="PF01094">
    <property type="entry name" value="ANF_receptor"/>
    <property type="match status" value="1"/>
</dbReference>
<protein>
    <submittedName>
        <fullName evidence="6">Serine/threonine-protein kinase grik2</fullName>
    </submittedName>
</protein>
<keyword evidence="3" id="KW-1133">Transmembrane helix</keyword>
<proteinExistence type="predicted"/>
<dbReference type="InterPro" id="IPR028082">
    <property type="entry name" value="Peripla_BP_I"/>
</dbReference>
<feature type="domain" description="Receptor ligand binding region" evidence="5">
    <location>
        <begin position="50"/>
        <end position="146"/>
    </location>
</feature>
<keyword evidence="2" id="KW-0812">Transmembrane</keyword>
<organism evidence="6 7">
    <name type="scientific">Xenoophorus captivus</name>
    <dbReference type="NCBI Taxonomy" id="1517983"/>
    <lineage>
        <taxon>Eukaryota</taxon>
        <taxon>Metazoa</taxon>
        <taxon>Chordata</taxon>
        <taxon>Craniata</taxon>
        <taxon>Vertebrata</taxon>
        <taxon>Euteleostomi</taxon>
        <taxon>Actinopterygii</taxon>
        <taxon>Neopterygii</taxon>
        <taxon>Teleostei</taxon>
        <taxon>Neoteleostei</taxon>
        <taxon>Acanthomorphata</taxon>
        <taxon>Ovalentaria</taxon>
        <taxon>Atherinomorphae</taxon>
        <taxon>Cyprinodontiformes</taxon>
        <taxon>Goodeidae</taxon>
        <taxon>Xenoophorus</taxon>
    </lineage>
</organism>
<evidence type="ECO:0000313" key="7">
    <source>
        <dbReference type="Proteomes" id="UP001434883"/>
    </source>
</evidence>
<evidence type="ECO:0000256" key="1">
    <source>
        <dbReference type="ARBA" id="ARBA00004370"/>
    </source>
</evidence>
<evidence type="ECO:0000256" key="4">
    <source>
        <dbReference type="ARBA" id="ARBA00023136"/>
    </source>
</evidence>
<comment type="caution">
    <text evidence="6">The sequence shown here is derived from an EMBL/GenBank/DDBJ whole genome shotgun (WGS) entry which is preliminary data.</text>
</comment>
<reference evidence="6 7" key="1">
    <citation type="submission" date="2021-06" db="EMBL/GenBank/DDBJ databases">
        <authorList>
            <person name="Palmer J.M."/>
        </authorList>
    </citation>
    <scope>NUCLEOTIDE SEQUENCE [LARGE SCALE GENOMIC DNA]</scope>
    <source>
        <strain evidence="6 7">XC_2019</strain>
        <tissue evidence="6">Muscle</tissue>
    </source>
</reference>
<evidence type="ECO:0000259" key="5">
    <source>
        <dbReference type="Pfam" id="PF01094"/>
    </source>
</evidence>
<keyword evidence="6" id="KW-0808">Transferase</keyword>
<dbReference type="EMBL" id="JAHRIN010060128">
    <property type="protein sequence ID" value="MEQ2212666.1"/>
    <property type="molecule type" value="Genomic_DNA"/>
</dbReference>
<sequence length="210" mass="23683">MHIHPSDRCVEILCHHSPKLNSILNLSVPPLMVTYGGIFESIESGPSGAEELAFKFALNTINRNRTLLPNTTLTYDIQRINIFDSFEASRKVAAIFGPSHSSSANAVQSICNALGVPHIQTKWKHQVSDNRDSYYVSLYPDFSSLSLIRLQELIKAPSRYNIRLKIRQLPTETKDAKPLLKEMKKAKEFHVIFDCGHEMAAWILKQVAPP</sequence>
<accession>A0ABV0RXR9</accession>
<evidence type="ECO:0000256" key="3">
    <source>
        <dbReference type="ARBA" id="ARBA00022989"/>
    </source>
</evidence>
<dbReference type="InterPro" id="IPR001828">
    <property type="entry name" value="ANF_lig-bd_rcpt"/>
</dbReference>
<gene>
    <name evidence="6" type="primary">GRIK2_3</name>
    <name evidence="6" type="ORF">XENOCAPTIV_003030</name>
</gene>
<dbReference type="GO" id="GO:0016301">
    <property type="term" value="F:kinase activity"/>
    <property type="evidence" value="ECO:0007669"/>
    <property type="project" value="UniProtKB-KW"/>
</dbReference>
<keyword evidence="7" id="KW-1185">Reference proteome</keyword>
<evidence type="ECO:0000256" key="2">
    <source>
        <dbReference type="ARBA" id="ARBA00022692"/>
    </source>
</evidence>
<keyword evidence="4" id="KW-0472">Membrane</keyword>
<dbReference type="Proteomes" id="UP001434883">
    <property type="component" value="Unassembled WGS sequence"/>
</dbReference>
<comment type="subcellular location">
    <subcellularLocation>
        <location evidence="1">Membrane</location>
    </subcellularLocation>
</comment>
<keyword evidence="6" id="KW-0418">Kinase</keyword>
<name>A0ABV0RXR9_9TELE</name>
<dbReference type="Gene3D" id="3.40.50.2300">
    <property type="match status" value="2"/>
</dbReference>
<evidence type="ECO:0000313" key="6">
    <source>
        <dbReference type="EMBL" id="MEQ2212666.1"/>
    </source>
</evidence>